<evidence type="ECO:0000256" key="4">
    <source>
        <dbReference type="SAM" id="SignalP"/>
    </source>
</evidence>
<dbReference type="CDD" id="cd00199">
    <property type="entry name" value="WAP"/>
    <property type="match status" value="1"/>
</dbReference>
<evidence type="ECO:0000313" key="6">
    <source>
        <dbReference type="Proteomes" id="UP000694941"/>
    </source>
</evidence>
<dbReference type="SUPFAM" id="SSF57256">
    <property type="entry name" value="Elafin-like"/>
    <property type="match status" value="1"/>
</dbReference>
<dbReference type="Proteomes" id="UP000694941">
    <property type="component" value="Unplaced"/>
</dbReference>
<evidence type="ECO:0000256" key="1">
    <source>
        <dbReference type="ARBA" id="ARBA00002878"/>
    </source>
</evidence>
<dbReference type="PANTHER" id="PTHR19441">
    <property type="entry name" value="WHEY ACDIC PROTEIN WAP"/>
    <property type="match status" value="1"/>
</dbReference>
<accession>A0ABM1SCL4</accession>
<sequence length="136" mass="15326">MNWACVTVLVLVISVSEKIKSHRLPFPFEPKRRVFPGQRGDDCVYCAEELKQCLQECLREYHCSTTKTKEGFCPVSDPRLNTCTLSPVLNVCENDEDCPGTKKCCDNGCSKVCAVALPRPPLKHIPNERRRPVVFG</sequence>
<feature type="chain" id="PRO_5045821752" evidence="4">
    <location>
        <begin position="22"/>
        <end position="136"/>
    </location>
</feature>
<evidence type="ECO:0000256" key="2">
    <source>
        <dbReference type="ARBA" id="ARBA00022729"/>
    </source>
</evidence>
<dbReference type="InterPro" id="IPR036645">
    <property type="entry name" value="Elafin-like_sf"/>
</dbReference>
<dbReference type="PRINTS" id="PR00003">
    <property type="entry name" value="4DISULPHCORE"/>
</dbReference>
<dbReference type="RefSeq" id="XP_022241369.1">
    <property type="nucleotide sequence ID" value="XM_022385661.1"/>
</dbReference>
<feature type="domain" description="WAP" evidence="5">
    <location>
        <begin position="66"/>
        <end position="117"/>
    </location>
</feature>
<dbReference type="Gene3D" id="4.10.75.10">
    <property type="entry name" value="Elafin-like"/>
    <property type="match status" value="1"/>
</dbReference>
<evidence type="ECO:0000259" key="5">
    <source>
        <dbReference type="PROSITE" id="PS51390"/>
    </source>
</evidence>
<evidence type="ECO:0000313" key="7">
    <source>
        <dbReference type="RefSeq" id="XP_022241369.1"/>
    </source>
</evidence>
<dbReference type="PANTHER" id="PTHR19441:SF30">
    <property type="entry name" value="ELAFIN"/>
    <property type="match status" value="1"/>
</dbReference>
<keyword evidence="6" id="KW-1185">Reference proteome</keyword>
<dbReference type="InterPro" id="IPR050514">
    <property type="entry name" value="WAP_four-disulfide_core"/>
</dbReference>
<keyword evidence="2 4" id="KW-0732">Signal</keyword>
<organism evidence="6 7">
    <name type="scientific">Limulus polyphemus</name>
    <name type="common">Atlantic horseshoe crab</name>
    <dbReference type="NCBI Taxonomy" id="6850"/>
    <lineage>
        <taxon>Eukaryota</taxon>
        <taxon>Metazoa</taxon>
        <taxon>Ecdysozoa</taxon>
        <taxon>Arthropoda</taxon>
        <taxon>Chelicerata</taxon>
        <taxon>Merostomata</taxon>
        <taxon>Xiphosura</taxon>
        <taxon>Limulidae</taxon>
        <taxon>Limulus</taxon>
    </lineage>
</organism>
<dbReference type="SMART" id="SM00217">
    <property type="entry name" value="WAP"/>
    <property type="match status" value="1"/>
</dbReference>
<keyword evidence="3" id="KW-1015">Disulfide bond</keyword>
<comment type="function">
    <text evidence="1">Has antibacterial activity.</text>
</comment>
<gene>
    <name evidence="7" type="primary">LOC111085726</name>
</gene>
<evidence type="ECO:0000256" key="3">
    <source>
        <dbReference type="ARBA" id="ARBA00023157"/>
    </source>
</evidence>
<dbReference type="PROSITE" id="PS51390">
    <property type="entry name" value="WAP"/>
    <property type="match status" value="1"/>
</dbReference>
<dbReference type="InterPro" id="IPR008197">
    <property type="entry name" value="WAP_dom"/>
</dbReference>
<proteinExistence type="predicted"/>
<dbReference type="Pfam" id="PF00095">
    <property type="entry name" value="WAP"/>
    <property type="match status" value="1"/>
</dbReference>
<dbReference type="GeneID" id="111085726"/>
<feature type="signal peptide" evidence="4">
    <location>
        <begin position="1"/>
        <end position="21"/>
    </location>
</feature>
<protein>
    <submittedName>
        <fullName evidence="7">Elafin-like</fullName>
    </submittedName>
</protein>
<reference evidence="7" key="1">
    <citation type="submission" date="2025-08" db="UniProtKB">
        <authorList>
            <consortium name="RefSeq"/>
        </authorList>
    </citation>
    <scope>IDENTIFICATION</scope>
    <source>
        <tissue evidence="7">Muscle</tissue>
    </source>
</reference>
<name>A0ABM1SCL4_LIMPO</name>